<accession>A0AA38R188</accession>
<evidence type="ECO:0000259" key="4">
    <source>
        <dbReference type="Pfam" id="PF01073"/>
    </source>
</evidence>
<evidence type="ECO:0000313" key="5">
    <source>
        <dbReference type="EMBL" id="KAJ9131737.1"/>
    </source>
</evidence>
<name>A0AA38R188_9PEZI</name>
<feature type="transmembrane region" description="Helical" evidence="3">
    <location>
        <begin position="12"/>
        <end position="28"/>
    </location>
</feature>
<keyword evidence="3" id="KW-0472">Membrane</keyword>
<keyword evidence="3" id="KW-0812">Transmembrane</keyword>
<dbReference type="PANTHER" id="PTHR10366:SF447">
    <property type="entry name" value="HYDROXYSTEROID DEHYDROGENASE_ISOMERASE FAMILY PROTEIN, PUTATIVE (AFU_ORTHOLOGUE AFUA_1G06450)-RELATED"/>
    <property type="match status" value="1"/>
</dbReference>
<dbReference type="InterPro" id="IPR036291">
    <property type="entry name" value="NAD(P)-bd_dom_sf"/>
</dbReference>
<comment type="caution">
    <text evidence="5">The sequence shown here is derived from an EMBL/GenBank/DDBJ whole genome shotgun (WGS) entry which is preliminary data.</text>
</comment>
<dbReference type="Proteomes" id="UP001174694">
    <property type="component" value="Unassembled WGS sequence"/>
</dbReference>
<sequence>MPTPYPEYWPESSWVALLLLAVGFLYLLHINRLLSSTPVEVEKLASRRWTHQQIRQVYRRLDEQPLDVKSCASKLPPKLERRYIVTGGSGLVGGYIVLQLVARGQAPESIRIVDFQKPHRPDMLTGPAADVGFVRADISSAASTDAAFSAPWHATVASLPLTVFHTAAVIVPSDRSKLVYGFCDSVNVRGTGHVLSAAKVAGADIFVATSSASISIRPVEFWVPPWRLGCWPRHYFQVLDEADFFKPSRRHEEFFSNYPASKAVAERKVCAENSPHFRTGCIRPANGIYGNPTDNTVGGPLNMQTYPSWTGHIVQSFVHGLNCAVAHLQFEAVLARPDSASAPQAGRPFTVTDPNPPVTYGDLYLLLRTLTVTPFRIIWLPPLPMLLLSYIIEAYSLLRVRFPVTQYILPEISGDIKHLKPALFSITTHLVANNAAASRPVDEGGIGYRGILSTLEGMCQEVLDWNREHLESNGNGKVYSSSVRLAEEIQKLGPLATTIQT</sequence>
<dbReference type="GO" id="GO:0006696">
    <property type="term" value="P:ergosterol biosynthetic process"/>
    <property type="evidence" value="ECO:0007669"/>
    <property type="project" value="TreeGrafter"/>
</dbReference>
<dbReference type="InterPro" id="IPR002225">
    <property type="entry name" value="3Beta_OHSteriod_DH/Estase"/>
</dbReference>
<dbReference type="SUPFAM" id="SSF51735">
    <property type="entry name" value="NAD(P)-binding Rossmann-fold domains"/>
    <property type="match status" value="1"/>
</dbReference>
<dbReference type="EMBL" id="JANBVO010000064">
    <property type="protein sequence ID" value="KAJ9131737.1"/>
    <property type="molecule type" value="Genomic_DNA"/>
</dbReference>
<proteinExistence type="inferred from homology"/>
<dbReference type="PANTHER" id="PTHR10366">
    <property type="entry name" value="NAD DEPENDENT EPIMERASE/DEHYDRATASE"/>
    <property type="match status" value="1"/>
</dbReference>
<dbReference type="Pfam" id="PF01073">
    <property type="entry name" value="3Beta_HSD"/>
    <property type="match status" value="1"/>
</dbReference>
<evidence type="ECO:0000313" key="6">
    <source>
        <dbReference type="Proteomes" id="UP001174694"/>
    </source>
</evidence>
<evidence type="ECO:0000256" key="2">
    <source>
        <dbReference type="ARBA" id="ARBA00023445"/>
    </source>
</evidence>
<dbReference type="GO" id="GO:0000252">
    <property type="term" value="F:3-beta-hydroxysteroid dehydrogenase [NAD(P)+]/C4-decarboxylase activity"/>
    <property type="evidence" value="ECO:0007669"/>
    <property type="project" value="TreeGrafter"/>
</dbReference>
<dbReference type="AlphaFoldDB" id="A0AA38R188"/>
<evidence type="ECO:0000256" key="1">
    <source>
        <dbReference type="ARBA" id="ARBA00023002"/>
    </source>
</evidence>
<evidence type="ECO:0000256" key="3">
    <source>
        <dbReference type="SAM" id="Phobius"/>
    </source>
</evidence>
<reference evidence="5" key="1">
    <citation type="submission" date="2022-07" db="EMBL/GenBank/DDBJ databases">
        <title>Fungi with potential for degradation of polypropylene.</title>
        <authorList>
            <person name="Gostincar C."/>
        </authorList>
    </citation>
    <scope>NUCLEOTIDE SEQUENCE</scope>
    <source>
        <strain evidence="5">EXF-13308</strain>
    </source>
</reference>
<dbReference type="Gene3D" id="3.40.50.720">
    <property type="entry name" value="NAD(P)-binding Rossmann-like Domain"/>
    <property type="match status" value="1"/>
</dbReference>
<organism evidence="5 6">
    <name type="scientific">Pleurostoma richardsiae</name>
    <dbReference type="NCBI Taxonomy" id="41990"/>
    <lineage>
        <taxon>Eukaryota</taxon>
        <taxon>Fungi</taxon>
        <taxon>Dikarya</taxon>
        <taxon>Ascomycota</taxon>
        <taxon>Pezizomycotina</taxon>
        <taxon>Sordariomycetes</taxon>
        <taxon>Sordariomycetidae</taxon>
        <taxon>Calosphaeriales</taxon>
        <taxon>Pleurostomataceae</taxon>
        <taxon>Pleurostoma</taxon>
    </lineage>
</organism>
<dbReference type="InterPro" id="IPR050425">
    <property type="entry name" value="NAD(P)_dehydrat-like"/>
</dbReference>
<keyword evidence="6" id="KW-1185">Reference proteome</keyword>
<keyword evidence="1" id="KW-0560">Oxidoreductase</keyword>
<feature type="domain" description="3-beta hydroxysteroid dehydrogenase/isomerase" evidence="4">
    <location>
        <begin position="84"/>
        <end position="214"/>
    </location>
</feature>
<protein>
    <submittedName>
        <fullName evidence="5">NAD(P)-binding protein</fullName>
    </submittedName>
</protein>
<dbReference type="GO" id="GO:0005783">
    <property type="term" value="C:endoplasmic reticulum"/>
    <property type="evidence" value="ECO:0007669"/>
    <property type="project" value="TreeGrafter"/>
</dbReference>
<comment type="similarity">
    <text evidence="2">Belongs to the NAD(P)-dependent epimerase/dehydratase family. Dihydroflavonol-4-reductase subfamily.</text>
</comment>
<gene>
    <name evidence="5" type="ORF">NKR23_g11599</name>
</gene>
<keyword evidence="3" id="KW-1133">Transmembrane helix</keyword>